<gene>
    <name evidence="13" type="ORF">M0L44_01735</name>
</gene>
<keyword evidence="7 10" id="KW-0560">Oxidoreductase</keyword>
<comment type="function">
    <text evidence="10">Catalyzes the NADPH-dependent reduction of ketopantoate into pantoic acid.</text>
</comment>
<dbReference type="Gene3D" id="3.40.50.720">
    <property type="entry name" value="NAD(P)-binding Rossmann-like Domain"/>
    <property type="match status" value="1"/>
</dbReference>
<dbReference type="Pfam" id="PF08546">
    <property type="entry name" value="ApbA_C"/>
    <property type="match status" value="1"/>
</dbReference>
<comment type="catalytic activity">
    <reaction evidence="9 10">
        <text>(R)-pantoate + NADP(+) = 2-dehydropantoate + NADPH + H(+)</text>
        <dbReference type="Rhea" id="RHEA:16233"/>
        <dbReference type="ChEBI" id="CHEBI:11561"/>
        <dbReference type="ChEBI" id="CHEBI:15378"/>
        <dbReference type="ChEBI" id="CHEBI:15980"/>
        <dbReference type="ChEBI" id="CHEBI:57783"/>
        <dbReference type="ChEBI" id="CHEBI:58349"/>
        <dbReference type="EC" id="1.1.1.169"/>
    </reaction>
</comment>
<name>A0ABT1BHA7_9BURK</name>
<evidence type="ECO:0000256" key="5">
    <source>
        <dbReference type="ARBA" id="ARBA00022655"/>
    </source>
</evidence>
<comment type="similarity">
    <text evidence="2 10">Belongs to the ketopantoate reductase family.</text>
</comment>
<keyword evidence="5 10" id="KW-0566">Pantothenate biosynthesis</keyword>
<proteinExistence type="inferred from homology"/>
<dbReference type="SUPFAM" id="SSF48179">
    <property type="entry name" value="6-phosphogluconate dehydrogenase C-terminal domain-like"/>
    <property type="match status" value="1"/>
</dbReference>
<evidence type="ECO:0000259" key="12">
    <source>
        <dbReference type="Pfam" id="PF08546"/>
    </source>
</evidence>
<dbReference type="InterPro" id="IPR013752">
    <property type="entry name" value="KPA_reductase"/>
</dbReference>
<evidence type="ECO:0000256" key="2">
    <source>
        <dbReference type="ARBA" id="ARBA00007870"/>
    </source>
</evidence>
<dbReference type="Pfam" id="PF02558">
    <property type="entry name" value="ApbA"/>
    <property type="match status" value="1"/>
</dbReference>
<dbReference type="Proteomes" id="UP001204851">
    <property type="component" value="Unassembled WGS sequence"/>
</dbReference>
<evidence type="ECO:0000256" key="6">
    <source>
        <dbReference type="ARBA" id="ARBA00022857"/>
    </source>
</evidence>
<evidence type="ECO:0000313" key="13">
    <source>
        <dbReference type="EMBL" id="MCO5975443.1"/>
    </source>
</evidence>
<feature type="domain" description="Ketopantoate reductase N-terminal" evidence="11">
    <location>
        <begin position="2"/>
        <end position="149"/>
    </location>
</feature>
<dbReference type="Gene3D" id="1.10.1040.10">
    <property type="entry name" value="N-(1-d-carboxylethyl)-l-norvaline Dehydrogenase, domain 2"/>
    <property type="match status" value="1"/>
</dbReference>
<evidence type="ECO:0000259" key="11">
    <source>
        <dbReference type="Pfam" id="PF02558"/>
    </source>
</evidence>
<evidence type="ECO:0000256" key="4">
    <source>
        <dbReference type="ARBA" id="ARBA00019465"/>
    </source>
</evidence>
<reference evidence="13 14" key="1">
    <citation type="submission" date="2022-06" db="EMBL/GenBank/DDBJ databases">
        <title>Ideonella sp. NS12-5 Genome sequencing and assembly.</title>
        <authorList>
            <person name="Jung Y."/>
        </authorList>
    </citation>
    <scope>NUCLEOTIDE SEQUENCE [LARGE SCALE GENOMIC DNA]</scope>
    <source>
        <strain evidence="13 14">NS12-5</strain>
    </source>
</reference>
<dbReference type="RefSeq" id="WP_252768060.1">
    <property type="nucleotide sequence ID" value="NZ_JAMXMC010000001.1"/>
</dbReference>
<evidence type="ECO:0000256" key="8">
    <source>
        <dbReference type="ARBA" id="ARBA00032024"/>
    </source>
</evidence>
<comment type="pathway">
    <text evidence="1 10">Cofactor biosynthesis; (R)-pantothenate biosynthesis; (R)-pantoate from 3-methyl-2-oxobutanoate: step 2/2.</text>
</comment>
<sequence>MAIMGTGGVGGYFGTRLALAGHDVQFIARGRHLDAIRAQGLTVRSPLGDMHLPHPAITDRPADIGPVDVVLLGVKLWDTETAAQAIRPLVGPGTAVISLQNGVVKDEMLRAALGDAAVVGGVCYIAATIEAPGVIAHSGTLQKLVFGEYGGQRTPRVEAFRQACEQAGIEAVVSEDIARAIWEKFVFLVGLSGATASTRCALGPVRSHPASRRLLLTLMAEAVAVGRAEGVALPPDYAEDRLRFCDQLPADMTASMLRDLLQGHRLELPWLSGDVSRRGALRGVATPYNSAVADILALHVQPG</sequence>
<dbReference type="InterPro" id="IPR003710">
    <property type="entry name" value="ApbA"/>
</dbReference>
<dbReference type="InterPro" id="IPR013328">
    <property type="entry name" value="6PGD_dom2"/>
</dbReference>
<evidence type="ECO:0000256" key="10">
    <source>
        <dbReference type="RuleBase" id="RU362068"/>
    </source>
</evidence>
<dbReference type="InterPro" id="IPR051402">
    <property type="entry name" value="KPR-Related"/>
</dbReference>
<comment type="caution">
    <text evidence="13">The sequence shown here is derived from an EMBL/GenBank/DDBJ whole genome shotgun (WGS) entry which is preliminary data.</text>
</comment>
<protein>
    <recommendedName>
        <fullName evidence="4 10">2-dehydropantoate 2-reductase</fullName>
        <ecNumber evidence="3 10">1.1.1.169</ecNumber>
    </recommendedName>
    <alternativeName>
        <fullName evidence="8 10">Ketopantoate reductase</fullName>
    </alternativeName>
</protein>
<dbReference type="NCBIfam" id="TIGR00745">
    <property type="entry name" value="apbA_panE"/>
    <property type="match status" value="1"/>
</dbReference>
<keyword evidence="6 10" id="KW-0521">NADP</keyword>
<evidence type="ECO:0000256" key="1">
    <source>
        <dbReference type="ARBA" id="ARBA00004994"/>
    </source>
</evidence>
<accession>A0ABT1BHA7</accession>
<dbReference type="InterPro" id="IPR036291">
    <property type="entry name" value="NAD(P)-bd_dom_sf"/>
</dbReference>
<dbReference type="PANTHER" id="PTHR21708">
    <property type="entry name" value="PROBABLE 2-DEHYDROPANTOATE 2-REDUCTASE"/>
    <property type="match status" value="1"/>
</dbReference>
<dbReference type="InterPro" id="IPR008927">
    <property type="entry name" value="6-PGluconate_DH-like_C_sf"/>
</dbReference>
<dbReference type="SUPFAM" id="SSF51735">
    <property type="entry name" value="NAD(P)-binding Rossmann-fold domains"/>
    <property type="match status" value="1"/>
</dbReference>
<organism evidence="13 14">
    <name type="scientific">Ideonella oryzae</name>
    <dbReference type="NCBI Taxonomy" id="2937441"/>
    <lineage>
        <taxon>Bacteria</taxon>
        <taxon>Pseudomonadati</taxon>
        <taxon>Pseudomonadota</taxon>
        <taxon>Betaproteobacteria</taxon>
        <taxon>Burkholderiales</taxon>
        <taxon>Sphaerotilaceae</taxon>
        <taxon>Ideonella</taxon>
    </lineage>
</organism>
<dbReference type="EMBL" id="JAMXMC010000001">
    <property type="protein sequence ID" value="MCO5975443.1"/>
    <property type="molecule type" value="Genomic_DNA"/>
</dbReference>
<evidence type="ECO:0000256" key="7">
    <source>
        <dbReference type="ARBA" id="ARBA00023002"/>
    </source>
</evidence>
<evidence type="ECO:0000313" key="14">
    <source>
        <dbReference type="Proteomes" id="UP001204851"/>
    </source>
</evidence>
<dbReference type="EC" id="1.1.1.169" evidence="3 10"/>
<feature type="domain" description="Ketopantoate reductase C-terminal" evidence="12">
    <location>
        <begin position="176"/>
        <end position="297"/>
    </location>
</feature>
<keyword evidence="14" id="KW-1185">Reference proteome</keyword>
<dbReference type="PANTHER" id="PTHR21708:SF26">
    <property type="entry name" value="2-DEHYDROPANTOATE 2-REDUCTASE"/>
    <property type="match status" value="1"/>
</dbReference>
<evidence type="ECO:0000256" key="3">
    <source>
        <dbReference type="ARBA" id="ARBA00013014"/>
    </source>
</evidence>
<evidence type="ECO:0000256" key="9">
    <source>
        <dbReference type="ARBA" id="ARBA00048793"/>
    </source>
</evidence>
<dbReference type="InterPro" id="IPR013332">
    <property type="entry name" value="KPR_N"/>
</dbReference>